<reference evidence="1 2" key="1">
    <citation type="submission" date="2023-08" db="EMBL/GenBank/DDBJ databases">
        <title>A Necator americanus chromosomal reference genome.</title>
        <authorList>
            <person name="Ilik V."/>
            <person name="Petrzelkova K.J."/>
            <person name="Pardy F."/>
            <person name="Fuh T."/>
            <person name="Niatou-Singa F.S."/>
            <person name="Gouil Q."/>
            <person name="Baker L."/>
            <person name="Ritchie M.E."/>
            <person name="Jex A.R."/>
            <person name="Gazzola D."/>
            <person name="Li H."/>
            <person name="Toshio Fujiwara R."/>
            <person name="Zhan B."/>
            <person name="Aroian R.V."/>
            <person name="Pafco B."/>
            <person name="Schwarz E.M."/>
        </authorList>
    </citation>
    <scope>NUCLEOTIDE SEQUENCE [LARGE SCALE GENOMIC DNA]</scope>
    <source>
        <strain evidence="1 2">Aroian</strain>
        <tissue evidence="1">Whole animal</tissue>
    </source>
</reference>
<protein>
    <submittedName>
        <fullName evidence="1">Uncharacterized protein</fullName>
    </submittedName>
</protein>
<gene>
    <name evidence="1" type="primary">Necator_chrIV.g16026</name>
    <name evidence="1" type="ORF">RB195_002730</name>
</gene>
<proteinExistence type="predicted"/>
<evidence type="ECO:0000313" key="2">
    <source>
        <dbReference type="Proteomes" id="UP001303046"/>
    </source>
</evidence>
<evidence type="ECO:0000313" key="1">
    <source>
        <dbReference type="EMBL" id="KAK6750940.1"/>
    </source>
</evidence>
<accession>A0ABR1DKV3</accession>
<dbReference type="EMBL" id="JAVFWL010000004">
    <property type="protein sequence ID" value="KAK6750940.1"/>
    <property type="molecule type" value="Genomic_DNA"/>
</dbReference>
<dbReference type="Proteomes" id="UP001303046">
    <property type="component" value="Unassembled WGS sequence"/>
</dbReference>
<organism evidence="1 2">
    <name type="scientific">Necator americanus</name>
    <name type="common">Human hookworm</name>
    <dbReference type="NCBI Taxonomy" id="51031"/>
    <lineage>
        <taxon>Eukaryota</taxon>
        <taxon>Metazoa</taxon>
        <taxon>Ecdysozoa</taxon>
        <taxon>Nematoda</taxon>
        <taxon>Chromadorea</taxon>
        <taxon>Rhabditida</taxon>
        <taxon>Rhabditina</taxon>
        <taxon>Rhabditomorpha</taxon>
        <taxon>Strongyloidea</taxon>
        <taxon>Ancylostomatidae</taxon>
        <taxon>Bunostominae</taxon>
        <taxon>Necator</taxon>
    </lineage>
</organism>
<name>A0ABR1DKV3_NECAM</name>
<keyword evidence="2" id="KW-1185">Reference proteome</keyword>
<sequence length="70" mass="8000">MGPISVAFELCENNVIKWSLVFVTVPIGSIRVRLRTSAGIGFLHTAPIDVNNRMMEEYMRSKQTYHMIET</sequence>
<comment type="caution">
    <text evidence="1">The sequence shown here is derived from an EMBL/GenBank/DDBJ whole genome shotgun (WGS) entry which is preliminary data.</text>
</comment>